<gene>
    <name evidence="2" type="ORF">ACFOGP_17110</name>
</gene>
<organism evidence="2 3">
    <name type="scientific">Psychromarinibacter halotolerans</name>
    <dbReference type="NCBI Taxonomy" id="1775175"/>
    <lineage>
        <taxon>Bacteria</taxon>
        <taxon>Pseudomonadati</taxon>
        <taxon>Pseudomonadota</taxon>
        <taxon>Alphaproteobacteria</taxon>
        <taxon>Rhodobacterales</taxon>
        <taxon>Paracoccaceae</taxon>
        <taxon>Psychromarinibacter</taxon>
    </lineage>
</organism>
<dbReference type="InterPro" id="IPR005025">
    <property type="entry name" value="FMN_Rdtase-like_dom"/>
</dbReference>
<dbReference type="GO" id="GO:0016491">
    <property type="term" value="F:oxidoreductase activity"/>
    <property type="evidence" value="ECO:0007669"/>
    <property type="project" value="UniProtKB-KW"/>
</dbReference>
<dbReference type="Proteomes" id="UP001595632">
    <property type="component" value="Unassembled WGS sequence"/>
</dbReference>
<evidence type="ECO:0000259" key="1">
    <source>
        <dbReference type="Pfam" id="PF03358"/>
    </source>
</evidence>
<reference evidence="3" key="1">
    <citation type="journal article" date="2019" name="Int. J. Syst. Evol. Microbiol.">
        <title>The Global Catalogue of Microorganisms (GCM) 10K type strain sequencing project: providing services to taxonomists for standard genome sequencing and annotation.</title>
        <authorList>
            <consortium name="The Broad Institute Genomics Platform"/>
            <consortium name="The Broad Institute Genome Sequencing Center for Infectious Disease"/>
            <person name="Wu L."/>
            <person name="Ma J."/>
        </authorList>
    </citation>
    <scope>NUCLEOTIDE SEQUENCE [LARGE SCALE GENOMIC DNA]</scope>
    <source>
        <strain evidence="3">KCTC 52366</strain>
    </source>
</reference>
<feature type="domain" description="NADPH-dependent FMN reductase-like" evidence="1">
    <location>
        <begin position="7"/>
        <end position="151"/>
    </location>
</feature>
<dbReference type="Pfam" id="PF03358">
    <property type="entry name" value="FMN_red"/>
    <property type="match status" value="1"/>
</dbReference>
<dbReference type="PANTHER" id="PTHR30543">
    <property type="entry name" value="CHROMATE REDUCTASE"/>
    <property type="match status" value="1"/>
</dbReference>
<evidence type="ECO:0000313" key="2">
    <source>
        <dbReference type="EMBL" id="MFC3144447.1"/>
    </source>
</evidence>
<sequence>MTGTPIRLLGFSGSLRAGSYNSMLLSHFASRLPDHVSFEQAQIADLPHFDADLMADGFPKPAERLIAQAQAADAVVFATPEYNFSVPGVLKNAIDWVSRGKPAPLAGKPVAIMSASTSMLGGARGQYHLRQMLVFLDAHPVNKPEIFINFAPQKFDDTGALTDTVAAGLVDDMISALLQWQAKIAP</sequence>
<evidence type="ECO:0000313" key="3">
    <source>
        <dbReference type="Proteomes" id="UP001595632"/>
    </source>
</evidence>
<dbReference type="PANTHER" id="PTHR30543:SF21">
    <property type="entry name" value="NAD(P)H-DEPENDENT FMN REDUCTASE LOT6"/>
    <property type="match status" value="1"/>
</dbReference>
<dbReference type="SUPFAM" id="SSF52218">
    <property type="entry name" value="Flavoproteins"/>
    <property type="match status" value="1"/>
</dbReference>
<protein>
    <submittedName>
        <fullName evidence="2">NADPH-dependent FMN reductase</fullName>
        <ecNumber evidence="2">1.-.-.-</ecNumber>
    </submittedName>
</protein>
<comment type="caution">
    <text evidence="2">The sequence shown here is derived from an EMBL/GenBank/DDBJ whole genome shotgun (WGS) entry which is preliminary data.</text>
</comment>
<dbReference type="InterPro" id="IPR029039">
    <property type="entry name" value="Flavoprotein-like_sf"/>
</dbReference>
<keyword evidence="3" id="KW-1185">Reference proteome</keyword>
<dbReference type="Gene3D" id="3.40.50.360">
    <property type="match status" value="1"/>
</dbReference>
<dbReference type="EMBL" id="JBHRTB010000010">
    <property type="protein sequence ID" value="MFC3144447.1"/>
    <property type="molecule type" value="Genomic_DNA"/>
</dbReference>
<dbReference type="RefSeq" id="WP_275633847.1">
    <property type="nucleotide sequence ID" value="NZ_JARGYD010000006.1"/>
</dbReference>
<dbReference type="InterPro" id="IPR050712">
    <property type="entry name" value="NAD(P)H-dep_reductase"/>
</dbReference>
<proteinExistence type="predicted"/>
<dbReference type="EC" id="1.-.-.-" evidence="2"/>
<accession>A0ABV7GZ96</accession>
<name>A0ABV7GZ96_9RHOB</name>
<keyword evidence="2" id="KW-0560">Oxidoreductase</keyword>